<dbReference type="RefSeq" id="WP_090052794.1">
    <property type="nucleotide sequence ID" value="NZ_FNCC01000010.1"/>
</dbReference>
<dbReference type="Proteomes" id="UP000199623">
    <property type="component" value="Unassembled WGS sequence"/>
</dbReference>
<gene>
    <name evidence="2" type="ORF">SAMN05216553_110374</name>
</gene>
<dbReference type="AlphaFoldDB" id="A0A1G7WGX4"/>
<evidence type="ECO:0000313" key="3">
    <source>
        <dbReference type="Proteomes" id="UP000199623"/>
    </source>
</evidence>
<evidence type="ECO:0000256" key="1">
    <source>
        <dbReference type="ARBA" id="ARBA00005721"/>
    </source>
</evidence>
<dbReference type="PANTHER" id="PTHR34297:SF2">
    <property type="entry name" value="ASP23_GLS24 FAMILY ENVELOPE STRESS RESPONSE PROTEIN"/>
    <property type="match status" value="1"/>
</dbReference>
<dbReference type="OrthoDB" id="4569527at2"/>
<dbReference type="InterPro" id="IPR005531">
    <property type="entry name" value="Asp23"/>
</dbReference>
<evidence type="ECO:0000313" key="2">
    <source>
        <dbReference type="EMBL" id="SDG71104.1"/>
    </source>
</evidence>
<dbReference type="PANTHER" id="PTHR34297">
    <property type="entry name" value="HYPOTHETICAL CYTOSOLIC PROTEIN-RELATED"/>
    <property type="match status" value="1"/>
</dbReference>
<dbReference type="EMBL" id="FNCC01000010">
    <property type="protein sequence ID" value="SDG71104.1"/>
    <property type="molecule type" value="Genomic_DNA"/>
</dbReference>
<protein>
    <submittedName>
        <fullName evidence="2">Uncharacterized conserved protein YloU, alkaline shock protein (Asp23) family</fullName>
    </submittedName>
</protein>
<reference evidence="3" key="1">
    <citation type="submission" date="2016-10" db="EMBL/GenBank/DDBJ databases">
        <authorList>
            <person name="Varghese N."/>
            <person name="Submissions S."/>
        </authorList>
    </citation>
    <scope>NUCLEOTIDE SEQUENCE [LARGE SCALE GENOMIC DNA]</scope>
    <source>
        <strain evidence="3">CGMCC 4.3506</strain>
    </source>
</reference>
<sequence>MTPAGPPAQENTDDPGARGSLTISERAVERIASHAALEVDGIGGSAPRVLGVTVGAEEAERNVRIAARITGAVVALDVRLSITYPAPVGSTAESARTHLISRVHALTGLSVLKVDITVTALHRAVVTPRRIR</sequence>
<dbReference type="STRING" id="200378.SAMN05216553_110374"/>
<proteinExistence type="inferred from homology"/>
<comment type="similarity">
    <text evidence="1">Belongs to the asp23 family.</text>
</comment>
<accession>A0A1G7WGX4</accession>
<dbReference type="Pfam" id="PF03780">
    <property type="entry name" value="Asp23"/>
    <property type="match status" value="1"/>
</dbReference>
<organism evidence="2 3">
    <name type="scientific">Lentzea fradiae</name>
    <dbReference type="NCBI Taxonomy" id="200378"/>
    <lineage>
        <taxon>Bacteria</taxon>
        <taxon>Bacillati</taxon>
        <taxon>Actinomycetota</taxon>
        <taxon>Actinomycetes</taxon>
        <taxon>Pseudonocardiales</taxon>
        <taxon>Pseudonocardiaceae</taxon>
        <taxon>Lentzea</taxon>
    </lineage>
</organism>
<keyword evidence="3" id="KW-1185">Reference proteome</keyword>
<name>A0A1G7WGX4_9PSEU</name>